<keyword evidence="2" id="KW-1185">Reference proteome</keyword>
<dbReference type="InParanoid" id="B6II78"/>
<evidence type="ECO:0000313" key="1">
    <source>
        <dbReference type="EMBL" id="CAR99608.1"/>
    </source>
</evidence>
<organism evidence="1 2">
    <name type="scientific">Caenorhabditis briggsae</name>
    <dbReference type="NCBI Taxonomy" id="6238"/>
    <lineage>
        <taxon>Eukaryota</taxon>
        <taxon>Metazoa</taxon>
        <taxon>Ecdysozoa</taxon>
        <taxon>Nematoda</taxon>
        <taxon>Chromadorea</taxon>
        <taxon>Rhabditida</taxon>
        <taxon>Rhabditina</taxon>
        <taxon>Rhabditomorpha</taxon>
        <taxon>Rhabditoidea</taxon>
        <taxon>Rhabditidae</taxon>
        <taxon>Peloderinae</taxon>
        <taxon>Caenorhabditis</taxon>
    </lineage>
</organism>
<accession>B6II78</accession>
<reference evidence="1 2" key="2">
    <citation type="journal article" date="2011" name="PLoS Genet.">
        <title>Caenorhabditis briggsae recombinant inbred line genotypes reveal inter-strain incompatibility and the evolution of recombination.</title>
        <authorList>
            <person name="Ross J.A."/>
            <person name="Koboldt D.C."/>
            <person name="Staisch J.E."/>
            <person name="Chamberlin H.M."/>
            <person name="Gupta B.P."/>
            <person name="Miller R.D."/>
            <person name="Baird S.E."/>
            <person name="Haag E.S."/>
        </authorList>
    </citation>
    <scope>NUCLEOTIDE SEQUENCE [LARGE SCALE GENOMIC DNA]</scope>
    <source>
        <strain evidence="1 2">AF16</strain>
    </source>
</reference>
<dbReference type="EMBL" id="HE600908">
    <property type="protein sequence ID" value="CAR99608.1"/>
    <property type="molecule type" value="Genomic_DNA"/>
</dbReference>
<name>B6II78_CAEBR</name>
<dbReference type="Proteomes" id="UP000008549">
    <property type="component" value="Unassembled WGS sequence"/>
</dbReference>
<dbReference type="GeneID" id="68918342"/>
<proteinExistence type="predicted"/>
<protein>
    <submittedName>
        <fullName evidence="1">Protein CBG26878</fullName>
    </submittedName>
</protein>
<reference evidence="1 2" key="1">
    <citation type="journal article" date="2003" name="PLoS Biol.">
        <title>The genome sequence of Caenorhabditis briggsae: a platform for comparative genomics.</title>
        <authorList>
            <person name="Stein L.D."/>
            <person name="Bao Z."/>
            <person name="Blasiar D."/>
            <person name="Blumenthal T."/>
            <person name="Brent M.R."/>
            <person name="Chen N."/>
            <person name="Chinwalla A."/>
            <person name="Clarke L."/>
            <person name="Clee C."/>
            <person name="Coghlan A."/>
            <person name="Coulson A."/>
            <person name="D'Eustachio P."/>
            <person name="Fitch D.H."/>
            <person name="Fulton L.A."/>
            <person name="Fulton R.E."/>
            <person name="Griffiths-Jones S."/>
            <person name="Harris T.W."/>
            <person name="Hillier L.W."/>
            <person name="Kamath R."/>
            <person name="Kuwabara P.E."/>
            <person name="Mardis E.R."/>
            <person name="Marra M.A."/>
            <person name="Miner T.L."/>
            <person name="Minx P."/>
            <person name="Mullikin J.C."/>
            <person name="Plumb R.W."/>
            <person name="Rogers J."/>
            <person name="Schein J.E."/>
            <person name="Sohrmann M."/>
            <person name="Spieth J."/>
            <person name="Stajich J.E."/>
            <person name="Wei C."/>
            <person name="Willey D."/>
            <person name="Wilson R.K."/>
            <person name="Durbin R."/>
            <person name="Waterston R.H."/>
        </authorList>
    </citation>
    <scope>NUCLEOTIDE SEQUENCE [LARGE SCALE GENOMIC DNA]</scope>
    <source>
        <strain evidence="1 2">AF16</strain>
    </source>
</reference>
<dbReference type="KEGG" id="cbr:CBG_26878"/>
<evidence type="ECO:0000313" key="2">
    <source>
        <dbReference type="Proteomes" id="UP000008549"/>
    </source>
</evidence>
<dbReference type="CTD" id="68918342"/>
<sequence length="14" mass="1793">MSVKKNKRRWKGKF</sequence>
<dbReference type="RefSeq" id="XP_045099171.1">
    <property type="nucleotide sequence ID" value="XM_045236515.1"/>
</dbReference>
<gene>
    <name evidence="1" type="ORF">CBG26878</name>
    <name evidence="1" type="ORF">CBG_26878</name>
</gene>